<gene>
    <name evidence="9" type="ORF">SAMN05661093_06140</name>
</gene>
<keyword evidence="5 7" id="KW-0472">Membrane</keyword>
<dbReference type="SUPFAM" id="SSF160240">
    <property type="entry name" value="Cation efflux protein cytoplasmic domain-like"/>
    <property type="match status" value="1"/>
</dbReference>
<dbReference type="Gene3D" id="1.20.1510.10">
    <property type="entry name" value="Cation efflux protein transmembrane domain"/>
    <property type="match status" value="1"/>
</dbReference>
<comment type="subcellular location">
    <subcellularLocation>
        <location evidence="1">Membrane</location>
        <topology evidence="1">Multi-pass membrane protein</topology>
    </subcellularLocation>
</comment>
<evidence type="ECO:0000256" key="4">
    <source>
        <dbReference type="ARBA" id="ARBA00022989"/>
    </source>
</evidence>
<keyword evidence="3 7" id="KW-0812">Transmembrane</keyword>
<dbReference type="InterPro" id="IPR027469">
    <property type="entry name" value="Cation_efflux_TMD_sf"/>
</dbReference>
<feature type="transmembrane region" description="Helical" evidence="7">
    <location>
        <begin position="79"/>
        <end position="99"/>
    </location>
</feature>
<evidence type="ECO:0000313" key="9">
    <source>
        <dbReference type="EMBL" id="SMD19402.1"/>
    </source>
</evidence>
<dbReference type="AlphaFoldDB" id="A0A1W2FCK9"/>
<dbReference type="InterPro" id="IPR040177">
    <property type="entry name" value="SLC30A9"/>
</dbReference>
<reference evidence="9 10" key="1">
    <citation type="submission" date="2017-04" db="EMBL/GenBank/DDBJ databases">
        <authorList>
            <person name="Afonso C.L."/>
            <person name="Miller P.J."/>
            <person name="Scott M.A."/>
            <person name="Spackman E."/>
            <person name="Goraichik I."/>
            <person name="Dimitrov K.M."/>
            <person name="Suarez D.L."/>
            <person name="Swayne D.E."/>
        </authorList>
    </citation>
    <scope>NUCLEOTIDE SEQUENCE [LARGE SCALE GENOMIC DNA]</scope>
    <source>
        <strain evidence="9 10">DSM 43828</strain>
    </source>
</reference>
<protein>
    <submittedName>
        <fullName evidence="9">Cation diffusion facilitator family transporter</fullName>
    </submittedName>
</protein>
<feature type="transmembrane region" description="Helical" evidence="7">
    <location>
        <begin position="172"/>
        <end position="191"/>
    </location>
</feature>
<dbReference type="GO" id="GO:0016020">
    <property type="term" value="C:membrane"/>
    <property type="evidence" value="ECO:0007669"/>
    <property type="project" value="UniProtKB-SubCell"/>
</dbReference>
<feature type="domain" description="Cation efflux protein transmembrane" evidence="8">
    <location>
        <begin position="12"/>
        <end position="223"/>
    </location>
</feature>
<feature type="transmembrane region" description="Helical" evidence="7">
    <location>
        <begin position="41"/>
        <end position="59"/>
    </location>
</feature>
<evidence type="ECO:0000256" key="1">
    <source>
        <dbReference type="ARBA" id="ARBA00004141"/>
    </source>
</evidence>
<dbReference type="SUPFAM" id="SSF161111">
    <property type="entry name" value="Cation efflux protein transmembrane domain-like"/>
    <property type="match status" value="1"/>
</dbReference>
<keyword evidence="2" id="KW-0813">Transport</keyword>
<feature type="transmembrane region" description="Helical" evidence="7">
    <location>
        <begin position="197"/>
        <end position="215"/>
    </location>
</feature>
<dbReference type="Proteomes" id="UP000192674">
    <property type="component" value="Unassembled WGS sequence"/>
</dbReference>
<dbReference type="InterPro" id="IPR036837">
    <property type="entry name" value="Cation_efflux_CTD_sf"/>
</dbReference>
<keyword evidence="10" id="KW-1185">Reference proteome</keyword>
<evidence type="ECO:0000313" key="10">
    <source>
        <dbReference type="Proteomes" id="UP000192674"/>
    </source>
</evidence>
<dbReference type="InterPro" id="IPR002524">
    <property type="entry name" value="Cation_efflux"/>
</dbReference>
<dbReference type="EMBL" id="FWXV01000005">
    <property type="protein sequence ID" value="SMD19402.1"/>
    <property type="molecule type" value="Genomic_DNA"/>
</dbReference>
<dbReference type="Pfam" id="PF01545">
    <property type="entry name" value="Cation_efflux"/>
    <property type="match status" value="1"/>
</dbReference>
<evidence type="ECO:0000256" key="3">
    <source>
        <dbReference type="ARBA" id="ARBA00022692"/>
    </source>
</evidence>
<name>A0A1W2FCK9_KIBAR</name>
<dbReference type="PANTHER" id="PTHR13414">
    <property type="entry name" value="HUEL-CATION TRANSPORTER"/>
    <property type="match status" value="1"/>
</dbReference>
<accession>A0A1W2FCK9</accession>
<evidence type="ECO:0000256" key="2">
    <source>
        <dbReference type="ARBA" id="ARBA00022448"/>
    </source>
</evidence>
<feature type="region of interest" description="Disordered" evidence="6">
    <location>
        <begin position="144"/>
        <end position="163"/>
    </location>
</feature>
<evidence type="ECO:0000256" key="7">
    <source>
        <dbReference type="SAM" id="Phobius"/>
    </source>
</evidence>
<evidence type="ECO:0000259" key="8">
    <source>
        <dbReference type="Pfam" id="PF01545"/>
    </source>
</evidence>
<dbReference type="GO" id="GO:0006829">
    <property type="term" value="P:zinc ion transport"/>
    <property type="evidence" value="ECO:0007669"/>
    <property type="project" value="InterPro"/>
</dbReference>
<evidence type="ECO:0000256" key="6">
    <source>
        <dbReference type="SAM" id="MobiDB-lite"/>
    </source>
</evidence>
<organism evidence="9 10">
    <name type="scientific">Kibdelosporangium aridum</name>
    <dbReference type="NCBI Taxonomy" id="2030"/>
    <lineage>
        <taxon>Bacteria</taxon>
        <taxon>Bacillati</taxon>
        <taxon>Actinomycetota</taxon>
        <taxon>Actinomycetes</taxon>
        <taxon>Pseudonocardiales</taxon>
        <taxon>Pseudonocardiaceae</taxon>
        <taxon>Kibdelosporangium</taxon>
    </lineage>
</organism>
<proteinExistence type="predicted"/>
<dbReference type="OrthoDB" id="9806522at2"/>
<dbReference type="GO" id="GO:0008324">
    <property type="term" value="F:monoatomic cation transmembrane transporter activity"/>
    <property type="evidence" value="ECO:0007669"/>
    <property type="project" value="InterPro"/>
</dbReference>
<dbReference type="NCBIfam" id="TIGR01297">
    <property type="entry name" value="CDF"/>
    <property type="match status" value="1"/>
</dbReference>
<keyword evidence="4 7" id="KW-1133">Transmembrane helix</keyword>
<dbReference type="InterPro" id="IPR058533">
    <property type="entry name" value="Cation_efflux_TM"/>
</dbReference>
<dbReference type="PANTHER" id="PTHR13414:SF9">
    <property type="entry name" value="PROTON-COUPLED ZINC ANTIPORTER SLC30A9, MITOCHONDRIAL"/>
    <property type="match status" value="1"/>
</dbReference>
<evidence type="ECO:0000256" key="5">
    <source>
        <dbReference type="ARBA" id="ARBA00023136"/>
    </source>
</evidence>
<dbReference type="RefSeq" id="WP_084430286.1">
    <property type="nucleotide sequence ID" value="NZ_FWXV01000005.1"/>
</dbReference>
<feature type="transmembrane region" description="Helical" evidence="7">
    <location>
        <begin position="114"/>
        <end position="134"/>
    </location>
</feature>
<sequence>MSAKKERSLITVLVALAANLGVGFAKLIAGLLSGSGALLSEAAHSFGDTSTQILLLTAVRRSQRPADRRYPFGYGKERYFWSLLAAMGIMVSGAAYSMYEGIHTIVAGGEQTEYVWVNYIVLGIALVMEGTSLVRATHQVKKDAADHHRSVRDQLASSDDPTPRAVFTEDSAAVIGILLAAVGVALHQVTGSAVWDGIASILIGVLLAIVALLLLQTSRRLLLGRQADVRMIRAVEQRLEQQPEIDDVVDLLTMMTGTDRVLLCARVDFVDTYSAGDVEQACVRIDDDLRAEFADLDEIFIQPVPRSDQGLRARVLRRYGRVLADE</sequence>